<feature type="transmembrane region" description="Helical" evidence="2">
    <location>
        <begin position="219"/>
        <end position="244"/>
    </location>
</feature>
<proteinExistence type="predicted"/>
<protein>
    <submittedName>
        <fullName evidence="3">Uncharacterized protein</fullName>
    </submittedName>
</protein>
<feature type="region of interest" description="Disordered" evidence="1">
    <location>
        <begin position="821"/>
        <end position="934"/>
    </location>
</feature>
<feature type="compositionally biased region" description="Pro residues" evidence="1">
    <location>
        <begin position="415"/>
        <end position="424"/>
    </location>
</feature>
<evidence type="ECO:0000256" key="2">
    <source>
        <dbReference type="SAM" id="Phobius"/>
    </source>
</evidence>
<feature type="compositionally biased region" description="Pro residues" evidence="1">
    <location>
        <begin position="645"/>
        <end position="660"/>
    </location>
</feature>
<dbReference type="AlphaFoldDB" id="A0A060SJI6"/>
<accession>A0A060SJI6</accession>
<organism evidence="3 4">
    <name type="scientific">Pycnoporus cinnabarinus</name>
    <name type="common">Cinnabar-red polypore</name>
    <name type="synonym">Trametes cinnabarina</name>
    <dbReference type="NCBI Taxonomy" id="5643"/>
    <lineage>
        <taxon>Eukaryota</taxon>
        <taxon>Fungi</taxon>
        <taxon>Dikarya</taxon>
        <taxon>Basidiomycota</taxon>
        <taxon>Agaricomycotina</taxon>
        <taxon>Agaricomycetes</taxon>
        <taxon>Polyporales</taxon>
        <taxon>Polyporaceae</taxon>
        <taxon>Trametes</taxon>
    </lineage>
</organism>
<keyword evidence="2" id="KW-0812">Transmembrane</keyword>
<feature type="compositionally biased region" description="Low complexity" evidence="1">
    <location>
        <begin position="394"/>
        <end position="405"/>
    </location>
</feature>
<feature type="compositionally biased region" description="Polar residues" evidence="1">
    <location>
        <begin position="910"/>
        <end position="925"/>
    </location>
</feature>
<feature type="region of interest" description="Disordered" evidence="1">
    <location>
        <begin position="636"/>
        <end position="794"/>
    </location>
</feature>
<dbReference type="OMA" id="RFLFYWG"/>
<reference evidence="3" key="1">
    <citation type="submission" date="2014-01" db="EMBL/GenBank/DDBJ databases">
        <title>The genome of the white-rot fungus Pycnoporus cinnabarinus: a basidiomycete model with a versatile arsenal for lignocellulosic biomass breakdown.</title>
        <authorList>
            <person name="Levasseur A."/>
            <person name="Lomascolo A."/>
            <person name="Ruiz-Duenas F.J."/>
            <person name="Uzan E."/>
            <person name="Piumi F."/>
            <person name="Kues U."/>
            <person name="Ram A.F.J."/>
            <person name="Murat C."/>
            <person name="Haon M."/>
            <person name="Benoit I."/>
            <person name="Arfi Y."/>
            <person name="Chevret D."/>
            <person name="Drula E."/>
            <person name="Kwon M.J."/>
            <person name="Gouret P."/>
            <person name="Lesage-Meessen L."/>
            <person name="Lombard V."/>
            <person name="Mariette J."/>
            <person name="Noirot C."/>
            <person name="Park J."/>
            <person name="Patyshakuliyeva A."/>
            <person name="Wieneger R.A.B."/>
            <person name="Wosten H.A.B."/>
            <person name="Martin F."/>
            <person name="Coutinho P.M."/>
            <person name="de Vries R."/>
            <person name="Martinez A.T."/>
            <person name="Klopp C."/>
            <person name="Pontarotti P."/>
            <person name="Henrissat B."/>
            <person name="Record E."/>
        </authorList>
    </citation>
    <scope>NUCLEOTIDE SEQUENCE [LARGE SCALE GENOMIC DNA]</scope>
    <source>
        <strain evidence="3">BRFM137</strain>
    </source>
</reference>
<feature type="transmembrane region" description="Helical" evidence="2">
    <location>
        <begin position="178"/>
        <end position="199"/>
    </location>
</feature>
<feature type="region of interest" description="Disordered" evidence="1">
    <location>
        <begin position="371"/>
        <end position="484"/>
    </location>
</feature>
<dbReference type="HOGENOM" id="CLU_016384_0_0_1"/>
<feature type="transmembrane region" description="Helical" evidence="2">
    <location>
        <begin position="53"/>
        <end position="77"/>
    </location>
</feature>
<feature type="compositionally biased region" description="Pro residues" evidence="1">
    <location>
        <begin position="559"/>
        <end position="568"/>
    </location>
</feature>
<gene>
    <name evidence="3" type="ORF">BN946_scf184977.g67</name>
</gene>
<feature type="transmembrane region" description="Helical" evidence="2">
    <location>
        <begin position="20"/>
        <end position="46"/>
    </location>
</feature>
<feature type="compositionally biased region" description="Polar residues" evidence="1">
    <location>
        <begin position="707"/>
        <end position="728"/>
    </location>
</feature>
<feature type="region of interest" description="Disordered" evidence="1">
    <location>
        <begin position="525"/>
        <end position="589"/>
    </location>
</feature>
<feature type="transmembrane region" description="Helical" evidence="2">
    <location>
        <begin position="256"/>
        <end position="273"/>
    </location>
</feature>
<evidence type="ECO:0000313" key="3">
    <source>
        <dbReference type="EMBL" id="CDO72369.1"/>
    </source>
</evidence>
<name>A0A060SJI6_PYCCI</name>
<sequence>MVARPVAPGAAFATLSNDVAIQLILADIPTFSVGILAFGVLTFFFLMKRVDKWVFCLHVSVLISFLAALFDLSQILIRGRQATDRGLDSASVSGLVTAREVFYAFANGFRFLFYWGFVAQVPMGETMPEGTIMHSGSWQRWGLLGTLLQWATLLFIILSTILQLVYRNVTAFEKIGPVYEAEGTLEIIVSAVFLLKLLLNSWARFPTGSTTLPTSKMLLQYAPAISTLLFSFWIAVANVILFEFTETVLGRFLRAIELYILIVYMLTISFHHLRHLSFFPIYRPASKGPSRAATFQRDSVAKISDEKLAATPAPSAEPIRIDLMQVLGDQYRQEEMPPTVMRDSSRAATVQNVSQHQSMAARLSTWLGMGRPLPRTPVQGQNVQPWDVDAERGPSPTVQQTQSQSWNVEQRPRGESPPPPPPPFIDEDEQRGVSPIPRYAPRSDVPDRDVESPVSSSTRQNPSAPGIIEPSEGEPTPLPDRDWRDIEYSNAVRYSGVGEDLVANALSQQYYQGEDDSRLQAYNALSPIPSRPDSMDGEYSTSPYPTSPMGSAAVTPLPRSRPLPPMPRPDSQLFSPTSPLPPDSARSSNISILRRRQTELDESIAALRLFSPSKMAFDVNAMPVPPAMFYAQLAQPPVPSDERQPPTPPRMESPELPAPSPDLTLATPRADHVPQSSAGSEFSFSNFEHLPPLNRGSMDSGVIPQRSIRSNTTEEPSDAQSETPTGSPLNALAPPHMLAASRSPHASSVAERRERKGESLGTQYEITSFISNLTVPQAQKDSTISADSTGSSAENSVDIATAIKADVGTAQYARPTLIVQSLDQDTPATNGLPVPFQRSPMPSPVQTPRRRALPPIPQPSIQTQPETPAPQPVTPSAPTPRFRRAVGLPPRPRLSSVKAELFPVEERPSPTDTASTLVSSPQRGSGTPVADERR</sequence>
<feature type="compositionally biased region" description="Polar residues" evidence="1">
    <location>
        <begin position="674"/>
        <end position="686"/>
    </location>
</feature>
<dbReference type="Proteomes" id="UP000029665">
    <property type="component" value="Unassembled WGS sequence"/>
</dbReference>
<dbReference type="STRING" id="5643.A0A060SJI6"/>
<feature type="transmembrane region" description="Helical" evidence="2">
    <location>
        <begin position="147"/>
        <end position="166"/>
    </location>
</feature>
<feature type="compositionally biased region" description="Polar residues" evidence="1">
    <location>
        <begin position="760"/>
        <end position="794"/>
    </location>
</feature>
<keyword evidence="4" id="KW-1185">Reference proteome</keyword>
<feature type="compositionally biased region" description="Pro residues" evidence="1">
    <location>
        <begin position="867"/>
        <end position="878"/>
    </location>
</feature>
<comment type="caution">
    <text evidence="3">The sequence shown here is derived from an EMBL/GenBank/DDBJ whole genome shotgun (WGS) entry which is preliminary data.</text>
</comment>
<keyword evidence="2" id="KW-1133">Transmembrane helix</keyword>
<feature type="compositionally biased region" description="Polar residues" evidence="1">
    <location>
        <begin position="453"/>
        <end position="463"/>
    </location>
</feature>
<evidence type="ECO:0000256" key="1">
    <source>
        <dbReference type="SAM" id="MobiDB-lite"/>
    </source>
</evidence>
<dbReference type="OrthoDB" id="2564696at2759"/>
<dbReference type="EMBL" id="CCBP010000112">
    <property type="protein sequence ID" value="CDO72369.1"/>
    <property type="molecule type" value="Genomic_DNA"/>
</dbReference>
<keyword evidence="2" id="KW-0472">Membrane</keyword>
<evidence type="ECO:0000313" key="4">
    <source>
        <dbReference type="Proteomes" id="UP000029665"/>
    </source>
</evidence>